<feature type="region of interest" description="Disordered" evidence="1">
    <location>
        <begin position="18"/>
        <end position="59"/>
    </location>
</feature>
<evidence type="ECO:0000313" key="2">
    <source>
        <dbReference type="EMBL" id="WVZ93327.1"/>
    </source>
</evidence>
<keyword evidence="3" id="KW-1185">Reference proteome</keyword>
<protein>
    <submittedName>
        <fullName evidence="2">Uncharacterized protein</fullName>
    </submittedName>
</protein>
<sequence>MSIDHFAPDFVYAYHVNEERTQEQPPVEEPEDPEPYPQREDLRQAADSAPDDTNPSGEGMEFLFAHVLAVELVIIGSDGSHAMAMGRHQWA</sequence>
<reference evidence="2 3" key="1">
    <citation type="submission" date="2024-02" db="EMBL/GenBank/DDBJ databases">
        <title>High-quality chromosome-scale genome assembly of Pensacola bahiagrass (Paspalum notatum Flugge var. saurae).</title>
        <authorList>
            <person name="Vega J.M."/>
            <person name="Podio M."/>
            <person name="Orjuela J."/>
            <person name="Siena L.A."/>
            <person name="Pessino S.C."/>
            <person name="Combes M.C."/>
            <person name="Mariac C."/>
            <person name="Albertini E."/>
            <person name="Pupilli F."/>
            <person name="Ortiz J.P.A."/>
            <person name="Leblanc O."/>
        </authorList>
    </citation>
    <scope>NUCLEOTIDE SEQUENCE [LARGE SCALE GENOMIC DNA]</scope>
    <source>
        <strain evidence="2">R1</strain>
        <tissue evidence="2">Leaf</tissue>
    </source>
</reference>
<name>A0AAQ3XEH7_PASNO</name>
<organism evidence="2 3">
    <name type="scientific">Paspalum notatum var. saurae</name>
    <dbReference type="NCBI Taxonomy" id="547442"/>
    <lineage>
        <taxon>Eukaryota</taxon>
        <taxon>Viridiplantae</taxon>
        <taxon>Streptophyta</taxon>
        <taxon>Embryophyta</taxon>
        <taxon>Tracheophyta</taxon>
        <taxon>Spermatophyta</taxon>
        <taxon>Magnoliopsida</taxon>
        <taxon>Liliopsida</taxon>
        <taxon>Poales</taxon>
        <taxon>Poaceae</taxon>
        <taxon>PACMAD clade</taxon>
        <taxon>Panicoideae</taxon>
        <taxon>Andropogonodae</taxon>
        <taxon>Paspaleae</taxon>
        <taxon>Paspalinae</taxon>
        <taxon>Paspalum</taxon>
    </lineage>
</organism>
<dbReference type="AlphaFoldDB" id="A0AAQ3XEH7"/>
<dbReference type="EMBL" id="CP144753">
    <property type="protein sequence ID" value="WVZ93327.1"/>
    <property type="molecule type" value="Genomic_DNA"/>
</dbReference>
<evidence type="ECO:0000313" key="3">
    <source>
        <dbReference type="Proteomes" id="UP001341281"/>
    </source>
</evidence>
<evidence type="ECO:0000256" key="1">
    <source>
        <dbReference type="SAM" id="MobiDB-lite"/>
    </source>
</evidence>
<accession>A0AAQ3XEH7</accession>
<proteinExistence type="predicted"/>
<gene>
    <name evidence="2" type="ORF">U9M48_039315</name>
</gene>
<dbReference type="Proteomes" id="UP001341281">
    <property type="component" value="Chromosome 09"/>
</dbReference>